<name>A0AA87ZJA9_FICCA</name>
<comment type="caution">
    <text evidence="1">The sequence shown here is derived from an EMBL/GenBank/DDBJ whole genome shotgun (WGS) entry which is preliminary data.</text>
</comment>
<dbReference type="EMBL" id="BTGU01006193">
    <property type="protein sequence ID" value="GMN35467.1"/>
    <property type="molecule type" value="Genomic_DNA"/>
</dbReference>
<organism evidence="1 2">
    <name type="scientific">Ficus carica</name>
    <name type="common">Common fig</name>
    <dbReference type="NCBI Taxonomy" id="3494"/>
    <lineage>
        <taxon>Eukaryota</taxon>
        <taxon>Viridiplantae</taxon>
        <taxon>Streptophyta</taxon>
        <taxon>Embryophyta</taxon>
        <taxon>Tracheophyta</taxon>
        <taxon>Spermatophyta</taxon>
        <taxon>Magnoliopsida</taxon>
        <taxon>eudicotyledons</taxon>
        <taxon>Gunneridae</taxon>
        <taxon>Pentapetalae</taxon>
        <taxon>rosids</taxon>
        <taxon>fabids</taxon>
        <taxon>Rosales</taxon>
        <taxon>Moraceae</taxon>
        <taxon>Ficeae</taxon>
        <taxon>Ficus</taxon>
    </lineage>
</organism>
<keyword evidence="2" id="KW-1185">Reference proteome</keyword>
<gene>
    <name evidence="1" type="ORF">TIFTF001_048456</name>
</gene>
<proteinExistence type="predicted"/>
<reference evidence="1" key="1">
    <citation type="submission" date="2023-07" db="EMBL/GenBank/DDBJ databases">
        <title>draft genome sequence of fig (Ficus carica).</title>
        <authorList>
            <person name="Takahashi T."/>
            <person name="Nishimura K."/>
        </authorList>
    </citation>
    <scope>NUCLEOTIDE SEQUENCE</scope>
</reference>
<evidence type="ECO:0000313" key="1">
    <source>
        <dbReference type="EMBL" id="GMN35467.1"/>
    </source>
</evidence>
<accession>A0AA87ZJA9</accession>
<protein>
    <submittedName>
        <fullName evidence="1">Uncharacterized protein</fullName>
    </submittedName>
</protein>
<dbReference type="AlphaFoldDB" id="A0AA87ZJA9"/>
<dbReference type="Proteomes" id="UP001187192">
    <property type="component" value="Unassembled WGS sequence"/>
</dbReference>
<sequence>MACTTTECGYHDGDSTTVIQKPSWKLSQKHGTTVGLRKPSWKSILPLRVFKTVVEESPFLFRHSAQLEKLCFSHIDTPALSEQISYQITPTTVPYAAVRPHPPPVLVDHHSCKS</sequence>
<evidence type="ECO:0000313" key="2">
    <source>
        <dbReference type="Proteomes" id="UP001187192"/>
    </source>
</evidence>